<evidence type="ECO:0000313" key="1">
    <source>
        <dbReference type="EMBL" id="MEP1059728.1"/>
    </source>
</evidence>
<comment type="caution">
    <text evidence="1">The sequence shown here is derived from an EMBL/GenBank/DDBJ whole genome shotgun (WGS) entry which is preliminary data.</text>
</comment>
<gene>
    <name evidence="1" type="ORF">NDI38_14900</name>
</gene>
<evidence type="ECO:0000313" key="2">
    <source>
        <dbReference type="Proteomes" id="UP001476950"/>
    </source>
</evidence>
<accession>A0ABV0KL19</accession>
<protein>
    <submittedName>
        <fullName evidence="1">Uncharacterized protein</fullName>
    </submittedName>
</protein>
<dbReference type="EMBL" id="JAMPLM010000012">
    <property type="protein sequence ID" value="MEP1059728.1"/>
    <property type="molecule type" value="Genomic_DNA"/>
</dbReference>
<organism evidence="1 2">
    <name type="scientific">Stenomitos frigidus AS-A4</name>
    <dbReference type="NCBI Taxonomy" id="2933935"/>
    <lineage>
        <taxon>Bacteria</taxon>
        <taxon>Bacillati</taxon>
        <taxon>Cyanobacteriota</taxon>
        <taxon>Cyanophyceae</taxon>
        <taxon>Leptolyngbyales</taxon>
        <taxon>Leptolyngbyaceae</taxon>
        <taxon>Stenomitos</taxon>
    </lineage>
</organism>
<proteinExistence type="predicted"/>
<keyword evidence="2" id="KW-1185">Reference proteome</keyword>
<dbReference type="Proteomes" id="UP001476950">
    <property type="component" value="Unassembled WGS sequence"/>
</dbReference>
<name>A0ABV0KL19_9CYAN</name>
<reference evidence="1 2" key="1">
    <citation type="submission" date="2022-04" db="EMBL/GenBank/DDBJ databases">
        <title>Positive selection, recombination, and allopatry shape intraspecific diversity of widespread and dominant cyanobacteria.</title>
        <authorList>
            <person name="Wei J."/>
            <person name="Shu W."/>
            <person name="Hu C."/>
        </authorList>
    </citation>
    <scope>NUCLEOTIDE SEQUENCE [LARGE SCALE GENOMIC DNA]</scope>
    <source>
        <strain evidence="1 2">AS-A4</strain>
    </source>
</reference>
<dbReference type="RefSeq" id="WP_190452202.1">
    <property type="nucleotide sequence ID" value="NZ_JAMPLM010000012.1"/>
</dbReference>
<sequence>MAITTTLLLSKVDQSYLTSAPWVIIARELATAKAGVRFHSVNFNTLLDAASTMPH</sequence>